<dbReference type="EMBL" id="CH408157">
    <property type="protein sequence ID" value="EDK38669.2"/>
    <property type="molecule type" value="Genomic_DNA"/>
</dbReference>
<dbReference type="Pfam" id="PF06991">
    <property type="entry name" value="MFAP1"/>
    <property type="match status" value="1"/>
</dbReference>
<keyword evidence="4" id="KW-1185">Reference proteome</keyword>
<feature type="compositionally biased region" description="Low complexity" evidence="1">
    <location>
        <begin position="50"/>
        <end position="73"/>
    </location>
</feature>
<dbReference type="InParanoid" id="A5DHL6"/>
<reference evidence="3 4" key="1">
    <citation type="journal article" date="2009" name="Nature">
        <title>Evolution of pathogenicity and sexual reproduction in eight Candida genomes.</title>
        <authorList>
            <person name="Butler G."/>
            <person name="Rasmussen M.D."/>
            <person name="Lin M.F."/>
            <person name="Santos M.A."/>
            <person name="Sakthikumar S."/>
            <person name="Munro C.A."/>
            <person name="Rheinbay E."/>
            <person name="Grabherr M."/>
            <person name="Forche A."/>
            <person name="Reedy J.L."/>
            <person name="Agrafioti I."/>
            <person name="Arnaud M.B."/>
            <person name="Bates S."/>
            <person name="Brown A.J."/>
            <person name="Brunke S."/>
            <person name="Costanzo M.C."/>
            <person name="Fitzpatrick D.A."/>
            <person name="de Groot P.W."/>
            <person name="Harris D."/>
            <person name="Hoyer L.L."/>
            <person name="Hube B."/>
            <person name="Klis F.M."/>
            <person name="Kodira C."/>
            <person name="Lennard N."/>
            <person name="Logue M.E."/>
            <person name="Martin R."/>
            <person name="Neiman A.M."/>
            <person name="Nikolaou E."/>
            <person name="Quail M.A."/>
            <person name="Quinn J."/>
            <person name="Santos M.C."/>
            <person name="Schmitzberger F.F."/>
            <person name="Sherlock G."/>
            <person name="Shah P."/>
            <person name="Silverstein K.A."/>
            <person name="Skrzypek M.S."/>
            <person name="Soll D."/>
            <person name="Staggs R."/>
            <person name="Stansfield I."/>
            <person name="Stumpf M.P."/>
            <person name="Sudbery P.E."/>
            <person name="Srikantha T."/>
            <person name="Zeng Q."/>
            <person name="Berman J."/>
            <person name="Berriman M."/>
            <person name="Heitman J."/>
            <person name="Gow N.A."/>
            <person name="Lorenz M.C."/>
            <person name="Birren B.W."/>
            <person name="Kellis M."/>
            <person name="Cuomo C.A."/>
        </authorList>
    </citation>
    <scope>NUCLEOTIDE SEQUENCE [LARGE SCALE GENOMIC DNA]</scope>
    <source>
        <strain evidence="4">ATCC 6260 / CBS 566 / DSM 6381 / JCM 1539 / NBRC 10279 / NRRL Y-324</strain>
    </source>
</reference>
<sequence length="168" mass="18712">MVEKSSRPAVQKINNQNVALIVNPKNHQFNLLACVSMGTTEQTHDATHCSSSESDADSGSESSGSTSSSEGSSMVARPVYVKRSHAGKPETFGSRSQQAKSQVLKKAEFQQKITREQVVQVDDTDDIDPEKEYIEWQLRERRRLERDRAAMDEIENAKNDAVRSKLAS</sequence>
<dbReference type="VEuPathDB" id="FungiDB:PGUG_02767"/>
<feature type="region of interest" description="Disordered" evidence="1">
    <location>
        <begin position="45"/>
        <end position="103"/>
    </location>
</feature>
<dbReference type="AlphaFoldDB" id="A5DHL6"/>
<evidence type="ECO:0000313" key="3">
    <source>
        <dbReference type="EMBL" id="EDK38669.2"/>
    </source>
</evidence>
<dbReference type="GeneID" id="5127409"/>
<evidence type="ECO:0000256" key="1">
    <source>
        <dbReference type="SAM" id="MobiDB-lite"/>
    </source>
</evidence>
<organism evidence="3 4">
    <name type="scientific">Meyerozyma guilliermondii (strain ATCC 6260 / CBS 566 / DSM 6381 / JCM 1539 / NBRC 10279 / NRRL Y-324)</name>
    <name type="common">Yeast</name>
    <name type="synonym">Candida guilliermondii</name>
    <dbReference type="NCBI Taxonomy" id="294746"/>
    <lineage>
        <taxon>Eukaryota</taxon>
        <taxon>Fungi</taxon>
        <taxon>Dikarya</taxon>
        <taxon>Ascomycota</taxon>
        <taxon>Saccharomycotina</taxon>
        <taxon>Pichiomycetes</taxon>
        <taxon>Debaryomycetaceae</taxon>
        <taxon>Meyerozyma</taxon>
    </lineage>
</organism>
<dbReference type="InterPro" id="IPR009730">
    <property type="entry name" value="MFAP1_C"/>
</dbReference>
<dbReference type="KEGG" id="pgu:PGUG_02767"/>
<evidence type="ECO:0000313" key="4">
    <source>
        <dbReference type="Proteomes" id="UP000001997"/>
    </source>
</evidence>
<dbReference type="STRING" id="294746.A5DHL6"/>
<dbReference type="OrthoDB" id="10427520at2759"/>
<dbReference type="Proteomes" id="UP000001997">
    <property type="component" value="Unassembled WGS sequence"/>
</dbReference>
<feature type="domain" description="Micro-fibrillar-associated protein 1 C-terminal" evidence="2">
    <location>
        <begin position="100"/>
        <end position="163"/>
    </location>
</feature>
<gene>
    <name evidence="3" type="ORF">PGUG_02767</name>
</gene>
<accession>A5DHL6</accession>
<protein>
    <recommendedName>
        <fullName evidence="2">Micro-fibrillar-associated protein 1 C-terminal domain-containing protein</fullName>
    </recommendedName>
</protein>
<dbReference type="HOGENOM" id="CLU_1587115_0_0_1"/>
<proteinExistence type="predicted"/>
<name>A5DHL6_PICGU</name>
<evidence type="ECO:0000259" key="2">
    <source>
        <dbReference type="Pfam" id="PF06991"/>
    </source>
</evidence>
<dbReference type="RefSeq" id="XP_001485038.2">
    <property type="nucleotide sequence ID" value="XM_001484988.1"/>
</dbReference>